<name>A0A7S5UVD9_9CAUD</name>
<reference evidence="1 2" key="1">
    <citation type="submission" date="2020-01" db="EMBL/GenBank/DDBJ databases">
        <title>Patterns of diversity and host range of bacteriophage communities associated with bean-nodulatin bacteria.</title>
        <authorList>
            <person name="Vann Cauwenberghe J."/>
            <person name="Santamaria R.I."/>
            <person name="Bustos P."/>
            <person name="Juarez S."/>
            <person name="Gonzalez V."/>
        </authorList>
    </citation>
    <scope>NUCLEOTIDE SEQUENCE [LARGE SCALE GENOMIC DNA]</scope>
</reference>
<evidence type="ECO:0000313" key="1">
    <source>
        <dbReference type="EMBL" id="QIG71238.1"/>
    </source>
</evidence>
<evidence type="ECO:0000313" key="2">
    <source>
        <dbReference type="Proteomes" id="UP000629603"/>
    </source>
</evidence>
<dbReference type="EMBL" id="MN988521">
    <property type="protein sequence ID" value="QIG71238.1"/>
    <property type="molecule type" value="Genomic_DNA"/>
</dbReference>
<proteinExistence type="predicted"/>
<sequence length="102" mass="11460">MNDLFTSNKFSELKSTGLSLTKKETVVVHKYVSIGGVSFDVEELLDFFDDIDSNVWTVEKTGKILIEYGILESLGSQRWMTGAGKGPNFDEFQSMLRNIADE</sequence>
<dbReference type="Proteomes" id="UP000629603">
    <property type="component" value="Segment"/>
</dbReference>
<accession>A0A7S5UVD9</accession>
<organism evidence="1 2">
    <name type="scientific">Rhizobium phage RHph_TM30</name>
    <dbReference type="NCBI Taxonomy" id="2509764"/>
    <lineage>
        <taxon>Viruses</taxon>
        <taxon>Duplodnaviria</taxon>
        <taxon>Heunggongvirae</taxon>
        <taxon>Uroviricota</taxon>
        <taxon>Caudoviricetes</taxon>
        <taxon>Kleczkowskaviridae</taxon>
        <taxon>Cuauhnahuacvirus</taxon>
        <taxon>Cuauhnahuacvirus TM30</taxon>
    </lineage>
</organism>
<gene>
    <name evidence="1" type="ORF">EVB93_131</name>
</gene>
<protein>
    <submittedName>
        <fullName evidence="1">Uncharacterized protein</fullName>
    </submittedName>
</protein>
<keyword evidence="2" id="KW-1185">Reference proteome</keyword>